<proteinExistence type="predicted"/>
<dbReference type="EMBL" id="JBHSGD010000010">
    <property type="protein sequence ID" value="MFC4653266.1"/>
    <property type="molecule type" value="Genomic_DNA"/>
</dbReference>
<reference evidence="2" key="1">
    <citation type="journal article" date="2019" name="Int. J. Syst. Evol. Microbiol.">
        <title>The Global Catalogue of Microorganisms (GCM) 10K type strain sequencing project: providing services to taxonomists for standard genome sequencing and annotation.</title>
        <authorList>
            <consortium name="The Broad Institute Genomics Platform"/>
            <consortium name="The Broad Institute Genome Sequencing Center for Infectious Disease"/>
            <person name="Wu L."/>
            <person name="Ma J."/>
        </authorList>
    </citation>
    <scope>NUCLEOTIDE SEQUENCE [LARGE SCALE GENOMIC DNA]</scope>
    <source>
        <strain evidence="2">CCUG 63287</strain>
    </source>
</reference>
<accession>A0ABV9JG38</accession>
<dbReference type="Proteomes" id="UP001595987">
    <property type="component" value="Unassembled WGS sequence"/>
</dbReference>
<sequence length="529" mass="57688">PQNETITFCFINDAGQKVYKNVTKTGAYGSTYSYKPKVPWYDSLSSASQAELTGKYNIPKRIITVHYTRRQAEFTLYFVDDRGNLLGSQTHHSYEGLSYHFNLPHYNYLVLVNSKLQSFGGEYKAPRIAAVIEYKHIPAYLTVNLSIDGQIQNSAVFDGYWGDSYYYPISPLGLSYLTPYPGYSYVSGRFNAIYNSVTLNYYYVRSTVTLNLYGTNGAYLTSYSQSGEYGQPWSFNLPSWIGNYQLAMNSNQSGYFDISNQSYTIYYTEVVKSQPPKSSHYSFPYPQVGTVPWLVKEGMTEYGDNPATMKQYLEYAYAGNPSIEAKVAAEYHDSKPAPYYGAMSVGNSPLAQQLQQYRKTTQVAIKQYEKYLKSETTQSKNTGTKSSPSSNNLLKSLGLTTILSLMALGLAKLGNVGGGTAGDNIWIAGLSLLEAAGKGDLKKNPVGAVGQLTADFGISWATSTITGAITDAGIGGAVGGPLGVAIGFGVGVIFDTAISNSGDTDTIYDDQLVSGLDRSGTSAEDFGGN</sequence>
<feature type="non-terminal residue" evidence="1">
    <location>
        <position position="1"/>
    </location>
</feature>
<organism evidence="1 2">
    <name type="scientific">Lactococcus nasutitermitis</name>
    <dbReference type="NCBI Taxonomy" id="1652957"/>
    <lineage>
        <taxon>Bacteria</taxon>
        <taxon>Bacillati</taxon>
        <taxon>Bacillota</taxon>
        <taxon>Bacilli</taxon>
        <taxon>Lactobacillales</taxon>
        <taxon>Streptococcaceae</taxon>
        <taxon>Lactococcus</taxon>
    </lineage>
</organism>
<gene>
    <name evidence="1" type="ORF">ACFO26_10150</name>
</gene>
<evidence type="ECO:0000313" key="1">
    <source>
        <dbReference type="EMBL" id="MFC4653266.1"/>
    </source>
</evidence>
<keyword evidence="2" id="KW-1185">Reference proteome</keyword>
<comment type="caution">
    <text evidence="1">The sequence shown here is derived from an EMBL/GenBank/DDBJ whole genome shotgun (WGS) entry which is preliminary data.</text>
</comment>
<evidence type="ECO:0000313" key="2">
    <source>
        <dbReference type="Proteomes" id="UP001595987"/>
    </source>
</evidence>
<protein>
    <submittedName>
        <fullName evidence="1">Uncharacterized protein</fullName>
    </submittedName>
</protein>
<name>A0ABV9JG38_9LACT</name>